<name>A0A4S4FX22_9MICO</name>
<dbReference type="EMBL" id="SSSN01000005">
    <property type="protein sequence ID" value="THG34515.1"/>
    <property type="molecule type" value="Genomic_DNA"/>
</dbReference>
<keyword evidence="1" id="KW-0812">Transmembrane</keyword>
<sequence length="74" mass="8711">MKLLRHPPLFWILLAALIASIVVMIANLIFDWQLKWLMLVALLIVFGANIYTFRRMWVHSDHPAFHAKARPEED</sequence>
<feature type="transmembrane region" description="Helical" evidence="1">
    <location>
        <begin position="36"/>
        <end position="53"/>
    </location>
</feature>
<protein>
    <submittedName>
        <fullName evidence="2">Uncharacterized protein</fullName>
    </submittedName>
</protein>
<organism evidence="2 3">
    <name type="scientific">Orlajensenia flava</name>
    <dbReference type="NCBI Taxonomy" id="2565934"/>
    <lineage>
        <taxon>Bacteria</taxon>
        <taxon>Bacillati</taxon>
        <taxon>Actinomycetota</taxon>
        <taxon>Actinomycetes</taxon>
        <taxon>Micrococcales</taxon>
        <taxon>Microbacteriaceae</taxon>
        <taxon>Orlajensenia</taxon>
    </lineage>
</organism>
<dbReference type="AlphaFoldDB" id="A0A4S4FX22"/>
<evidence type="ECO:0000256" key="1">
    <source>
        <dbReference type="SAM" id="Phobius"/>
    </source>
</evidence>
<dbReference type="RefSeq" id="WP_136424313.1">
    <property type="nucleotide sequence ID" value="NZ_SSSN01000005.1"/>
</dbReference>
<comment type="caution">
    <text evidence="2">The sequence shown here is derived from an EMBL/GenBank/DDBJ whole genome shotgun (WGS) entry which is preliminary data.</text>
</comment>
<evidence type="ECO:0000313" key="3">
    <source>
        <dbReference type="Proteomes" id="UP000307380"/>
    </source>
</evidence>
<keyword evidence="1" id="KW-1133">Transmembrane helix</keyword>
<proteinExistence type="predicted"/>
<reference evidence="2 3" key="1">
    <citation type="submission" date="2019-04" db="EMBL/GenBank/DDBJ databases">
        <authorList>
            <person name="Jiang L."/>
        </authorList>
    </citation>
    <scope>NUCLEOTIDE SEQUENCE [LARGE SCALE GENOMIC DNA]</scope>
    <source>
        <strain evidence="2 3">YIM 131861</strain>
    </source>
</reference>
<keyword evidence="3" id="KW-1185">Reference proteome</keyword>
<accession>A0A4S4FX22</accession>
<keyword evidence="1" id="KW-0472">Membrane</keyword>
<evidence type="ECO:0000313" key="2">
    <source>
        <dbReference type="EMBL" id="THG34515.1"/>
    </source>
</evidence>
<gene>
    <name evidence="2" type="ORF">E6C70_09680</name>
</gene>
<dbReference type="Proteomes" id="UP000307380">
    <property type="component" value="Unassembled WGS sequence"/>
</dbReference>
<feature type="transmembrane region" description="Helical" evidence="1">
    <location>
        <begin position="9"/>
        <end position="30"/>
    </location>
</feature>